<protein>
    <submittedName>
        <fullName evidence="8">Zinc-binding dehydrogenase</fullName>
    </submittedName>
</protein>
<dbReference type="PANTHER" id="PTHR43401:SF2">
    <property type="entry name" value="L-THREONINE 3-DEHYDROGENASE"/>
    <property type="match status" value="1"/>
</dbReference>
<evidence type="ECO:0000313" key="9">
    <source>
        <dbReference type="Proteomes" id="UP001500603"/>
    </source>
</evidence>
<dbReference type="Gene3D" id="3.40.50.720">
    <property type="entry name" value="NAD(P)-binding Rossmann-like Domain"/>
    <property type="match status" value="1"/>
</dbReference>
<dbReference type="InterPro" id="IPR050129">
    <property type="entry name" value="Zn_alcohol_dh"/>
</dbReference>
<organism evidence="8 9">
    <name type="scientific">Nocardia callitridis</name>
    <dbReference type="NCBI Taxonomy" id="648753"/>
    <lineage>
        <taxon>Bacteria</taxon>
        <taxon>Bacillati</taxon>
        <taxon>Actinomycetota</taxon>
        <taxon>Actinomycetes</taxon>
        <taxon>Mycobacteriales</taxon>
        <taxon>Nocardiaceae</taxon>
        <taxon>Nocardia</taxon>
    </lineage>
</organism>
<keyword evidence="9" id="KW-1185">Reference proteome</keyword>
<keyword evidence="3 5" id="KW-0862">Zinc</keyword>
<dbReference type="InterPro" id="IPR036291">
    <property type="entry name" value="NAD(P)-bd_dom_sf"/>
</dbReference>
<sequence length="374" mass="40154">MTSTIETGRAAVLHDYRADFEITNFPKPKAEPGGLVVEIETATVCGSDVHVWQGDMVGVLPISPPLILGHEMTGRITEIGAGADIDSVGQRLRVGDRVVWAHIPCGRCHECTVEREPVLCSRRYIGYLNDCSAPPHFTGTFAEYGIVRPAAGRVRVPDNVESAWASAGSCALRTVVRALSVAGPIDRDDTVVIQGAGPLGLFATALVSLHNPRRLVVVGGPADRLQLAKEWGATDTVMVDPTADPAERIDEVHRITGRGASVAFELAGAPGVLSEGIQMIARNGRYVVMGTLGGPPQPVNAATIVTRGIRVLGSMSGDIGDYHTALLALERYRDRFDWNRMLGNTYDLDHLADAMAAMLRMDEIKPIIRPRPSA</sequence>
<accession>A0ABP9KUS2</accession>
<proteinExistence type="inferred from homology"/>
<dbReference type="CDD" id="cd08231">
    <property type="entry name" value="MDR_TM0436_like"/>
    <property type="match status" value="1"/>
</dbReference>
<reference evidence="9" key="1">
    <citation type="journal article" date="2019" name="Int. J. Syst. Evol. Microbiol.">
        <title>The Global Catalogue of Microorganisms (GCM) 10K type strain sequencing project: providing services to taxonomists for standard genome sequencing and annotation.</title>
        <authorList>
            <consortium name="The Broad Institute Genomics Platform"/>
            <consortium name="The Broad Institute Genome Sequencing Center for Infectious Disease"/>
            <person name="Wu L."/>
            <person name="Ma J."/>
        </authorList>
    </citation>
    <scope>NUCLEOTIDE SEQUENCE [LARGE SCALE GENOMIC DNA]</scope>
    <source>
        <strain evidence="9">JCM 18298</strain>
    </source>
</reference>
<evidence type="ECO:0000259" key="7">
    <source>
        <dbReference type="Pfam" id="PF08240"/>
    </source>
</evidence>
<evidence type="ECO:0000256" key="5">
    <source>
        <dbReference type="RuleBase" id="RU361277"/>
    </source>
</evidence>
<comment type="caution">
    <text evidence="8">The sequence shown here is derived from an EMBL/GenBank/DDBJ whole genome shotgun (WGS) entry which is preliminary data.</text>
</comment>
<keyword evidence="2 5" id="KW-0479">Metal-binding</keyword>
<dbReference type="InterPro" id="IPR011032">
    <property type="entry name" value="GroES-like_sf"/>
</dbReference>
<dbReference type="InterPro" id="IPR013149">
    <property type="entry name" value="ADH-like_C"/>
</dbReference>
<evidence type="ECO:0000256" key="3">
    <source>
        <dbReference type="ARBA" id="ARBA00022833"/>
    </source>
</evidence>
<dbReference type="Pfam" id="PF08240">
    <property type="entry name" value="ADH_N"/>
    <property type="match status" value="1"/>
</dbReference>
<dbReference type="Gene3D" id="3.90.180.10">
    <property type="entry name" value="Medium-chain alcohol dehydrogenases, catalytic domain"/>
    <property type="match status" value="1"/>
</dbReference>
<dbReference type="RefSeq" id="WP_345498447.1">
    <property type="nucleotide sequence ID" value="NZ_BAABJM010000006.1"/>
</dbReference>
<dbReference type="PROSITE" id="PS00059">
    <property type="entry name" value="ADH_ZINC"/>
    <property type="match status" value="1"/>
</dbReference>
<evidence type="ECO:0000313" key="8">
    <source>
        <dbReference type="EMBL" id="GAA5064615.1"/>
    </source>
</evidence>
<dbReference type="Proteomes" id="UP001500603">
    <property type="component" value="Unassembled WGS sequence"/>
</dbReference>
<dbReference type="EMBL" id="BAABJM010000006">
    <property type="protein sequence ID" value="GAA5064615.1"/>
    <property type="molecule type" value="Genomic_DNA"/>
</dbReference>
<dbReference type="InterPro" id="IPR013154">
    <property type="entry name" value="ADH-like_N"/>
</dbReference>
<dbReference type="PANTHER" id="PTHR43401">
    <property type="entry name" value="L-THREONINE 3-DEHYDROGENASE"/>
    <property type="match status" value="1"/>
</dbReference>
<name>A0ABP9KUS2_9NOCA</name>
<evidence type="ECO:0000259" key="6">
    <source>
        <dbReference type="Pfam" id="PF00107"/>
    </source>
</evidence>
<evidence type="ECO:0000256" key="4">
    <source>
        <dbReference type="ARBA" id="ARBA00023002"/>
    </source>
</evidence>
<comment type="cofactor">
    <cofactor evidence="1 5">
        <name>Zn(2+)</name>
        <dbReference type="ChEBI" id="CHEBI:29105"/>
    </cofactor>
</comment>
<dbReference type="SUPFAM" id="SSF51735">
    <property type="entry name" value="NAD(P)-binding Rossmann-fold domains"/>
    <property type="match status" value="1"/>
</dbReference>
<dbReference type="Pfam" id="PF00107">
    <property type="entry name" value="ADH_zinc_N"/>
    <property type="match status" value="1"/>
</dbReference>
<evidence type="ECO:0000256" key="1">
    <source>
        <dbReference type="ARBA" id="ARBA00001947"/>
    </source>
</evidence>
<comment type="similarity">
    <text evidence="5">Belongs to the zinc-containing alcohol dehydrogenase family.</text>
</comment>
<dbReference type="SUPFAM" id="SSF50129">
    <property type="entry name" value="GroES-like"/>
    <property type="match status" value="1"/>
</dbReference>
<keyword evidence="4" id="KW-0560">Oxidoreductase</keyword>
<evidence type="ECO:0000256" key="2">
    <source>
        <dbReference type="ARBA" id="ARBA00022723"/>
    </source>
</evidence>
<feature type="domain" description="Alcohol dehydrogenase-like N-terminal" evidence="7">
    <location>
        <begin position="32"/>
        <end position="158"/>
    </location>
</feature>
<gene>
    <name evidence="8" type="ORF">GCM10023318_50760</name>
</gene>
<dbReference type="InterPro" id="IPR002328">
    <property type="entry name" value="ADH_Zn_CS"/>
</dbReference>
<feature type="domain" description="Alcohol dehydrogenase-like C-terminal" evidence="6">
    <location>
        <begin position="198"/>
        <end position="326"/>
    </location>
</feature>